<keyword evidence="6" id="KW-0472">Membrane</keyword>
<feature type="signal peptide" evidence="8">
    <location>
        <begin position="1"/>
        <end position="23"/>
    </location>
</feature>
<dbReference type="AlphaFoldDB" id="A0A425Y6B9"/>
<evidence type="ECO:0000256" key="2">
    <source>
        <dbReference type="ARBA" id="ARBA00007613"/>
    </source>
</evidence>
<dbReference type="Pfam" id="PF02321">
    <property type="entry name" value="OEP"/>
    <property type="match status" value="2"/>
</dbReference>
<evidence type="ECO:0000256" key="8">
    <source>
        <dbReference type="SAM" id="SignalP"/>
    </source>
</evidence>
<keyword evidence="8" id="KW-0732">Signal</keyword>
<evidence type="ECO:0000256" key="4">
    <source>
        <dbReference type="ARBA" id="ARBA00022452"/>
    </source>
</evidence>
<proteinExistence type="inferred from homology"/>
<keyword evidence="10" id="KW-1185">Reference proteome</keyword>
<evidence type="ECO:0000256" key="6">
    <source>
        <dbReference type="ARBA" id="ARBA00023136"/>
    </source>
</evidence>
<accession>A0A425Y6B9</accession>
<dbReference type="GO" id="GO:0015562">
    <property type="term" value="F:efflux transmembrane transporter activity"/>
    <property type="evidence" value="ECO:0007669"/>
    <property type="project" value="InterPro"/>
</dbReference>
<dbReference type="EMBL" id="QQWG01000002">
    <property type="protein sequence ID" value="RRG24044.1"/>
    <property type="molecule type" value="Genomic_DNA"/>
</dbReference>
<dbReference type="PANTHER" id="PTHR30026:SF20">
    <property type="entry name" value="OUTER MEMBRANE PROTEIN TOLC"/>
    <property type="match status" value="1"/>
</dbReference>
<name>A0A425Y6B9_9BACT</name>
<evidence type="ECO:0000256" key="1">
    <source>
        <dbReference type="ARBA" id="ARBA00004442"/>
    </source>
</evidence>
<comment type="caution">
    <text evidence="9">The sequence shown here is derived from an EMBL/GenBank/DDBJ whole genome shotgun (WGS) entry which is preliminary data.</text>
</comment>
<evidence type="ECO:0000256" key="7">
    <source>
        <dbReference type="ARBA" id="ARBA00023237"/>
    </source>
</evidence>
<evidence type="ECO:0000313" key="9">
    <source>
        <dbReference type="EMBL" id="RRG24044.1"/>
    </source>
</evidence>
<dbReference type="GO" id="GO:0009279">
    <property type="term" value="C:cell outer membrane"/>
    <property type="evidence" value="ECO:0007669"/>
    <property type="project" value="UniProtKB-SubCell"/>
</dbReference>
<dbReference type="Proteomes" id="UP000285794">
    <property type="component" value="Unassembled WGS sequence"/>
</dbReference>
<comment type="subcellular location">
    <subcellularLocation>
        <location evidence="1">Cell outer membrane</location>
    </subcellularLocation>
</comment>
<dbReference type="PANTHER" id="PTHR30026">
    <property type="entry name" value="OUTER MEMBRANE PROTEIN TOLC"/>
    <property type="match status" value="1"/>
</dbReference>
<dbReference type="Gene3D" id="3.40.50.2300">
    <property type="match status" value="2"/>
</dbReference>
<organism evidence="9 10">
    <name type="scientific">Ancylomarina euxinus</name>
    <dbReference type="NCBI Taxonomy" id="2283627"/>
    <lineage>
        <taxon>Bacteria</taxon>
        <taxon>Pseudomonadati</taxon>
        <taxon>Bacteroidota</taxon>
        <taxon>Bacteroidia</taxon>
        <taxon>Marinilabiliales</taxon>
        <taxon>Marinifilaceae</taxon>
        <taxon>Ancylomarina</taxon>
    </lineage>
</organism>
<keyword evidence="5" id="KW-0812">Transmembrane</keyword>
<dbReference type="InterPro" id="IPR051906">
    <property type="entry name" value="TolC-like"/>
</dbReference>
<dbReference type="GO" id="GO:1990281">
    <property type="term" value="C:efflux pump complex"/>
    <property type="evidence" value="ECO:0007669"/>
    <property type="project" value="TreeGrafter"/>
</dbReference>
<keyword evidence="3" id="KW-0813">Transport</keyword>
<sequence length="782" mass="89225">MYLNMKKKFILLILVISSFAGFAQQQKDYHIAILGDKLIPETDQILVQLKDEIKSVVGQSANIIFKDSFILLNDLNLDKAKSNYEEMLAAKDVDLILSFGSINNLVIAKNKTFPKPVILFGVINDDFISFPESQVASNIPNLTYILTPQSYKRDLLQFKEIFPYRKIGIVIDKYLMDIYPVKNTLDQIFNDITAEYQLIPIDKASDIDGKLEDLDAIYLSGGIFFTKDEQLALVEKFNAKKLPTFTSMDEHFSNYGVLLTSQPINNLEQFFRRIALNIEAAVNGDNLSQLPIYMDIDAKLSLNIETAFQINFPLKYSFLLRTNIVGNAKRISYQKRYTLPEVMNQVLDQNLGLKAEQKNIELASQEVKLSKSEYLPDLSTSASATHLDPDLAKVSNGSNPEYSTSGKVTFEQLIFSEQASANIKIQKEIEKASKENYNSKEKDAIFNAGYAYYNALISKANFLINDENLRVTRQNYEIAQQKYDAGQTGKSDVLRWKSELARATQNIVNGYTSLNQSFNELNQILNNPIDLRIDVIDFESKNHKEGHIKFFNLLDDPFLRERFTHFIEDTAIENAHELKSLQHNISASKRTELLYQRSKFLPTIGLQGQYNHTFSRDGKGTNYPTGFTGAPDGYYNVGVQLSLPIFQKNQRNIKRQKSFIQREQLNIQKDDAIVSIKRNVHDVILSIISQYSSIELSKVSTEAAKESLELMQVSYTNGAIGITSLIDSQQAYFQAQQQQANATYNFQLSILQLERIMSYFFILHSEEENQAFINRVKEKIVR</sequence>
<keyword evidence="7" id="KW-0998">Cell outer membrane</keyword>
<evidence type="ECO:0000256" key="5">
    <source>
        <dbReference type="ARBA" id="ARBA00022692"/>
    </source>
</evidence>
<dbReference type="GO" id="GO:0015288">
    <property type="term" value="F:porin activity"/>
    <property type="evidence" value="ECO:0007669"/>
    <property type="project" value="TreeGrafter"/>
</dbReference>
<comment type="similarity">
    <text evidence="2">Belongs to the outer membrane factor (OMF) (TC 1.B.17) family.</text>
</comment>
<reference evidence="9 10" key="1">
    <citation type="submission" date="2018-07" db="EMBL/GenBank/DDBJ databases">
        <title>Draft genome sequence of Ancylomarina sp. M1P.</title>
        <authorList>
            <person name="Yadav S."/>
            <person name="Villanueva L."/>
            <person name="Damste J.S.S."/>
        </authorList>
    </citation>
    <scope>NUCLEOTIDE SEQUENCE [LARGE SCALE GENOMIC DNA]</scope>
    <source>
        <strain evidence="9 10">M1P</strain>
    </source>
</reference>
<gene>
    <name evidence="9" type="ORF">DWB61_02710</name>
</gene>
<keyword evidence="4" id="KW-1134">Transmembrane beta strand</keyword>
<dbReference type="InterPro" id="IPR003423">
    <property type="entry name" value="OMP_efflux"/>
</dbReference>
<dbReference type="Gene3D" id="1.20.1600.10">
    <property type="entry name" value="Outer membrane efflux proteins (OEP)"/>
    <property type="match status" value="1"/>
</dbReference>
<evidence type="ECO:0000256" key="3">
    <source>
        <dbReference type="ARBA" id="ARBA00022448"/>
    </source>
</evidence>
<feature type="chain" id="PRO_5019485885" evidence="8">
    <location>
        <begin position="24"/>
        <end position="782"/>
    </location>
</feature>
<evidence type="ECO:0000313" key="10">
    <source>
        <dbReference type="Proteomes" id="UP000285794"/>
    </source>
</evidence>
<dbReference type="SUPFAM" id="SSF56954">
    <property type="entry name" value="Outer membrane efflux proteins (OEP)"/>
    <property type="match status" value="1"/>
</dbReference>
<protein>
    <submittedName>
        <fullName evidence="9">TolC family protein</fullName>
    </submittedName>
</protein>